<keyword evidence="2" id="KW-0808">Transferase</keyword>
<dbReference type="EMBL" id="JACHBK010000011">
    <property type="protein sequence ID" value="MBB5537872.1"/>
    <property type="molecule type" value="Genomic_DNA"/>
</dbReference>
<dbReference type="Gene3D" id="3.30.1330.230">
    <property type="match status" value="1"/>
</dbReference>
<dbReference type="InterPro" id="IPR003776">
    <property type="entry name" value="YcaO-like_dom"/>
</dbReference>
<accession>A0A7W8XAM9</accession>
<keyword evidence="2" id="KW-0689">Ribosomal protein</keyword>
<dbReference type="NCBIfam" id="TIGR00702">
    <property type="entry name" value="YcaO-type kinase domain"/>
    <property type="match status" value="1"/>
</dbReference>
<dbReference type="Proteomes" id="UP000585507">
    <property type="component" value="Unassembled WGS sequence"/>
</dbReference>
<dbReference type="PANTHER" id="PTHR37809">
    <property type="entry name" value="RIBOSOMAL PROTEIN S12 METHYLTHIOTRANSFERASE ACCESSORY FACTOR YCAO"/>
    <property type="match status" value="1"/>
</dbReference>
<feature type="domain" description="YcaO" evidence="1">
    <location>
        <begin position="62"/>
        <end position="394"/>
    </location>
</feature>
<reference evidence="2 3" key="1">
    <citation type="submission" date="2020-08" db="EMBL/GenBank/DDBJ databases">
        <title>Genomic Encyclopedia of Type Strains, Phase IV (KMG-V): Genome sequencing to study the core and pangenomes of soil and plant-associated prokaryotes.</title>
        <authorList>
            <person name="Whitman W."/>
        </authorList>
    </citation>
    <scope>NUCLEOTIDE SEQUENCE [LARGE SCALE GENOMIC DNA]</scope>
    <source>
        <strain evidence="2 3">SEMIA 4084</strain>
    </source>
</reference>
<dbReference type="AlphaFoldDB" id="A0A7W8XAM9"/>
<keyword evidence="3" id="KW-1185">Reference proteome</keyword>
<gene>
    <name evidence="2" type="ORF">GGD55_004593</name>
</gene>
<dbReference type="GO" id="GO:0005840">
    <property type="term" value="C:ribosome"/>
    <property type="evidence" value="ECO:0007669"/>
    <property type="project" value="UniProtKB-KW"/>
</dbReference>
<protein>
    <submittedName>
        <fullName evidence="2">Ribosomal protein S12 methylthiotransferase accessory factor</fullName>
    </submittedName>
</protein>
<dbReference type="GO" id="GO:0016740">
    <property type="term" value="F:transferase activity"/>
    <property type="evidence" value="ECO:0007669"/>
    <property type="project" value="UniProtKB-KW"/>
</dbReference>
<evidence type="ECO:0000313" key="2">
    <source>
        <dbReference type="EMBL" id="MBB5537872.1"/>
    </source>
</evidence>
<dbReference type="Pfam" id="PF02624">
    <property type="entry name" value="YcaO"/>
    <property type="match status" value="1"/>
</dbReference>
<dbReference type="RefSeq" id="WP_018329855.1">
    <property type="nucleotide sequence ID" value="NZ_JACHBK010000011.1"/>
</dbReference>
<evidence type="ECO:0000313" key="3">
    <source>
        <dbReference type="Proteomes" id="UP000585507"/>
    </source>
</evidence>
<sequence length="394" mass="43001">MLGKAGWPDRAYSAAETYFRVAGCLADFGITRVARHTGLDRIGIPVWCAYAPNAKSIVVAQGKGLTDEEARTSAVMEALERIVASDPHCDIVRASAHTLRVAGKRFDRLPSLIAIGKVAAEDEEDIPWVLGRDLISGEKIYVPLDAVVLDRTSPSCIYWQSSDGLASGNTLEEAALHGLNERIERDAYVLWQVTSFKTRLASCIDPASLGCEEISSLVAPIEAAGLILRVFDITSDIGVPSFTALIAPIEVLSARRSRFVDVNYGAGTHPSVHKAISRAITEAVQSRMTFISGGRDDIYPQVYRQSLAEETLNLLRAHPRNVYPQDFKCSQIDRMSATVDVLRRMGLGPILAVRLSDPAWPFAVVKVLAPRLENPEGARRQRFGDRALSKGSFG</sequence>
<evidence type="ECO:0000259" key="1">
    <source>
        <dbReference type="PROSITE" id="PS51664"/>
    </source>
</evidence>
<dbReference type="PROSITE" id="PS51664">
    <property type="entry name" value="YCAO"/>
    <property type="match status" value="1"/>
</dbReference>
<proteinExistence type="predicted"/>
<name>A0A7W8XAM9_9HYPH</name>
<organism evidence="2 3">
    <name type="scientific">Rhizobium giardinii</name>
    <dbReference type="NCBI Taxonomy" id="56731"/>
    <lineage>
        <taxon>Bacteria</taxon>
        <taxon>Pseudomonadati</taxon>
        <taxon>Pseudomonadota</taxon>
        <taxon>Alphaproteobacteria</taxon>
        <taxon>Hyphomicrobiales</taxon>
        <taxon>Rhizobiaceae</taxon>
        <taxon>Rhizobium/Agrobacterium group</taxon>
        <taxon>Rhizobium</taxon>
    </lineage>
</organism>
<dbReference type="PANTHER" id="PTHR37809:SF1">
    <property type="entry name" value="RIBOSOMAL PROTEIN S12 METHYLTHIOTRANSFERASE ACCESSORY FACTOR YCAO"/>
    <property type="match status" value="1"/>
</dbReference>
<comment type="caution">
    <text evidence="2">The sequence shown here is derived from an EMBL/GenBank/DDBJ whole genome shotgun (WGS) entry which is preliminary data.</text>
</comment>
<keyword evidence="2" id="KW-0687">Ribonucleoprotein</keyword>